<evidence type="ECO:0000313" key="1">
    <source>
        <dbReference type="EMBL" id="MBB4265894.1"/>
    </source>
</evidence>
<reference evidence="1 2" key="1">
    <citation type="submission" date="2020-08" db="EMBL/GenBank/DDBJ databases">
        <title>Genome sequencing of Purple Non-Sulfur Bacteria from various extreme environments.</title>
        <authorList>
            <person name="Mayer M."/>
        </authorList>
    </citation>
    <scope>NUCLEOTIDE SEQUENCE [LARGE SCALE GENOMIC DNA]</scope>
    <source>
        <strain evidence="1 2">JA131</strain>
    </source>
</reference>
<keyword evidence="2" id="KW-1185">Reference proteome</keyword>
<dbReference type="Gene3D" id="2.40.50.90">
    <property type="match status" value="1"/>
</dbReference>
<dbReference type="InterPro" id="IPR035437">
    <property type="entry name" value="SNase_OB-fold_sf"/>
</dbReference>
<name>A0A7W6W9I5_9PROT</name>
<dbReference type="AlphaFoldDB" id="A0A7W6W9I5"/>
<proteinExistence type="predicted"/>
<organism evidence="1 2">
    <name type="scientific">Roseospira visakhapatnamensis</name>
    <dbReference type="NCBI Taxonomy" id="390880"/>
    <lineage>
        <taxon>Bacteria</taxon>
        <taxon>Pseudomonadati</taxon>
        <taxon>Pseudomonadota</taxon>
        <taxon>Alphaproteobacteria</taxon>
        <taxon>Rhodospirillales</taxon>
        <taxon>Rhodospirillaceae</taxon>
        <taxon>Roseospira</taxon>
    </lineage>
</organism>
<comment type="caution">
    <text evidence="1">The sequence shown here is derived from an EMBL/GenBank/DDBJ whole genome shotgun (WGS) entry which is preliminary data.</text>
</comment>
<dbReference type="SUPFAM" id="SSF50199">
    <property type="entry name" value="Staphylococcal nuclease"/>
    <property type="match status" value="1"/>
</dbReference>
<evidence type="ECO:0008006" key="3">
    <source>
        <dbReference type="Google" id="ProtNLM"/>
    </source>
</evidence>
<gene>
    <name evidence="1" type="ORF">GGD89_001519</name>
</gene>
<dbReference type="EMBL" id="JACIGK010000009">
    <property type="protein sequence ID" value="MBB4265894.1"/>
    <property type="molecule type" value="Genomic_DNA"/>
</dbReference>
<accession>A0A7W6W9I5</accession>
<evidence type="ECO:0000313" key="2">
    <source>
        <dbReference type="Proteomes" id="UP000554286"/>
    </source>
</evidence>
<dbReference type="Proteomes" id="UP000554286">
    <property type="component" value="Unassembled WGS sequence"/>
</dbReference>
<dbReference type="RefSeq" id="WP_184043714.1">
    <property type="nucleotide sequence ID" value="NZ_JACIGK010000009.1"/>
</dbReference>
<protein>
    <recommendedName>
        <fullName evidence="3">Endonuclease YncB(Thermonuclease family)</fullName>
    </recommendedName>
</protein>
<sequence length="192" mass="20397">MQTAEGVYHLFGVDAPELGQRCLRAGRWGTCGLDAAFALNRALGLALAPLVCTPVGEAAERPGTATCAINQTQDLAMMLLSQGLALALPTAPASYKEAEESARAGRLGIWSTDFVRPSNWRRGGRLPDAPVDGTGPVCPIKAMTTDDGTPIYLVPLDPGYDKIEDSAIVTRFCSDDAAEAEGWRRPPLSDPR</sequence>